<dbReference type="Proteomes" id="UP000054538">
    <property type="component" value="Unassembled WGS sequence"/>
</dbReference>
<reference evidence="1 2" key="1">
    <citation type="submission" date="2014-04" db="EMBL/GenBank/DDBJ databases">
        <authorList>
            <consortium name="DOE Joint Genome Institute"/>
            <person name="Kuo A."/>
            <person name="Kohler A."/>
            <person name="Jargeat P."/>
            <person name="Nagy L.G."/>
            <person name="Floudas D."/>
            <person name="Copeland A."/>
            <person name="Barry K.W."/>
            <person name="Cichocki N."/>
            <person name="Veneault-Fourrey C."/>
            <person name="LaButti K."/>
            <person name="Lindquist E.A."/>
            <person name="Lipzen A."/>
            <person name="Lundell T."/>
            <person name="Morin E."/>
            <person name="Murat C."/>
            <person name="Sun H."/>
            <person name="Tunlid A."/>
            <person name="Henrissat B."/>
            <person name="Grigoriev I.V."/>
            <person name="Hibbett D.S."/>
            <person name="Martin F."/>
            <person name="Nordberg H.P."/>
            <person name="Cantor M.N."/>
            <person name="Hua S.X."/>
        </authorList>
    </citation>
    <scope>NUCLEOTIDE SEQUENCE [LARGE SCALE GENOMIC DNA]</scope>
    <source>
        <strain evidence="1 2">Ve08.2h10</strain>
    </source>
</reference>
<name>A0A0D0D349_9AGAM</name>
<keyword evidence="2" id="KW-1185">Reference proteome</keyword>
<dbReference type="STRING" id="930991.A0A0D0D349"/>
<protein>
    <submittedName>
        <fullName evidence="1">Uncharacterized protein</fullName>
    </submittedName>
</protein>
<sequence length="114" mass="13232">MARLQGEVAGTILCIWKTSHIKPAKKWVDYISIFQFPSPQCLFLGHFFFYLTYHLLLRKAKNLITPLGIPEHQEKGQPFGDSVKYLGFIWDIPHNSVILMTSKKHKYLSPEEGR</sequence>
<evidence type="ECO:0000313" key="2">
    <source>
        <dbReference type="Proteomes" id="UP000054538"/>
    </source>
</evidence>
<evidence type="ECO:0000313" key="1">
    <source>
        <dbReference type="EMBL" id="KIK74374.1"/>
    </source>
</evidence>
<dbReference type="HOGENOM" id="CLU_2121830_0_0_1"/>
<dbReference type="InParanoid" id="A0A0D0D349"/>
<dbReference type="OrthoDB" id="2506773at2759"/>
<accession>A0A0D0D349</accession>
<dbReference type="EMBL" id="KN828924">
    <property type="protein sequence ID" value="KIK74374.1"/>
    <property type="molecule type" value="Genomic_DNA"/>
</dbReference>
<dbReference type="AlphaFoldDB" id="A0A0D0D349"/>
<organism evidence="1 2">
    <name type="scientific">Paxillus rubicundulus Ve08.2h10</name>
    <dbReference type="NCBI Taxonomy" id="930991"/>
    <lineage>
        <taxon>Eukaryota</taxon>
        <taxon>Fungi</taxon>
        <taxon>Dikarya</taxon>
        <taxon>Basidiomycota</taxon>
        <taxon>Agaricomycotina</taxon>
        <taxon>Agaricomycetes</taxon>
        <taxon>Agaricomycetidae</taxon>
        <taxon>Boletales</taxon>
        <taxon>Paxilineae</taxon>
        <taxon>Paxillaceae</taxon>
        <taxon>Paxillus</taxon>
    </lineage>
</organism>
<reference evidence="2" key="2">
    <citation type="submission" date="2015-01" db="EMBL/GenBank/DDBJ databases">
        <title>Evolutionary Origins and Diversification of the Mycorrhizal Mutualists.</title>
        <authorList>
            <consortium name="DOE Joint Genome Institute"/>
            <consortium name="Mycorrhizal Genomics Consortium"/>
            <person name="Kohler A."/>
            <person name="Kuo A."/>
            <person name="Nagy L.G."/>
            <person name="Floudas D."/>
            <person name="Copeland A."/>
            <person name="Barry K.W."/>
            <person name="Cichocki N."/>
            <person name="Veneault-Fourrey C."/>
            <person name="LaButti K."/>
            <person name="Lindquist E.A."/>
            <person name="Lipzen A."/>
            <person name="Lundell T."/>
            <person name="Morin E."/>
            <person name="Murat C."/>
            <person name="Riley R."/>
            <person name="Ohm R."/>
            <person name="Sun H."/>
            <person name="Tunlid A."/>
            <person name="Henrissat B."/>
            <person name="Grigoriev I.V."/>
            <person name="Hibbett D.S."/>
            <person name="Martin F."/>
        </authorList>
    </citation>
    <scope>NUCLEOTIDE SEQUENCE [LARGE SCALE GENOMIC DNA]</scope>
    <source>
        <strain evidence="2">Ve08.2h10</strain>
    </source>
</reference>
<proteinExistence type="predicted"/>
<gene>
    <name evidence="1" type="ORF">PAXRUDRAFT_19944</name>
</gene>